<evidence type="ECO:0000313" key="7">
    <source>
        <dbReference type="Proteomes" id="UP000230886"/>
    </source>
</evidence>
<dbReference type="SUPFAM" id="SSF54909">
    <property type="entry name" value="Dimeric alpha+beta barrel"/>
    <property type="match status" value="1"/>
</dbReference>
<evidence type="ECO:0000256" key="1">
    <source>
        <dbReference type="ARBA" id="ARBA00023015"/>
    </source>
</evidence>
<evidence type="ECO:0000256" key="3">
    <source>
        <dbReference type="ARBA" id="ARBA00023163"/>
    </source>
</evidence>
<name>A0A069JCU3_RHOSG</name>
<keyword evidence="1" id="KW-0805">Transcription regulation</keyword>
<evidence type="ECO:0000313" key="6">
    <source>
        <dbReference type="EMBL" id="PCK24668.1"/>
    </source>
</evidence>
<dbReference type="GeneID" id="57486084"/>
<reference evidence="5" key="2">
    <citation type="submission" date="2023-02" db="EMBL/GenBank/DDBJ databases">
        <title>A novel hydrolase synthesized by Rhodococcus erythropolis HQ is responsible for the detoxification of Zearalenone.</title>
        <authorList>
            <person name="Hu J."/>
            <person name="Xu J."/>
        </authorList>
    </citation>
    <scope>NUCLEOTIDE SEQUENCE</scope>
    <source>
        <strain evidence="5">HQ</strain>
    </source>
</reference>
<dbReference type="CDD" id="cd00090">
    <property type="entry name" value="HTH_ARSR"/>
    <property type="match status" value="1"/>
</dbReference>
<organism evidence="6 7">
    <name type="scientific">Rhodococcus qingshengii</name>
    <dbReference type="NCBI Taxonomy" id="334542"/>
    <lineage>
        <taxon>Bacteria</taxon>
        <taxon>Bacillati</taxon>
        <taxon>Actinomycetota</taxon>
        <taxon>Actinomycetes</taxon>
        <taxon>Mycobacteriales</taxon>
        <taxon>Nocardiaceae</taxon>
        <taxon>Rhodococcus</taxon>
        <taxon>Rhodococcus erythropolis group</taxon>
    </lineage>
</organism>
<protein>
    <submittedName>
        <fullName evidence="5 6">AsnC family transcriptional regulator</fullName>
    </submittedName>
</protein>
<reference evidence="6 7" key="1">
    <citation type="submission" date="2017-07" db="EMBL/GenBank/DDBJ databases">
        <title>Draft sequence of Rhodococcus enclensis 23b-28.</title>
        <authorList>
            <person name="Besaury L."/>
            <person name="Sancelme M."/>
            <person name="Amato P."/>
            <person name="Lallement A."/>
            <person name="Delort A.-M."/>
        </authorList>
    </citation>
    <scope>NUCLEOTIDE SEQUENCE [LARGE SCALE GENOMIC DNA]</scope>
    <source>
        <strain evidence="6 7">23b-28</strain>
    </source>
</reference>
<proteinExistence type="predicted"/>
<evidence type="ECO:0000256" key="2">
    <source>
        <dbReference type="ARBA" id="ARBA00023125"/>
    </source>
</evidence>
<feature type="domain" description="HTH asnC-type" evidence="4">
    <location>
        <begin position="4"/>
        <end position="65"/>
    </location>
</feature>
<dbReference type="InterPro" id="IPR019887">
    <property type="entry name" value="Tscrpt_reg_AsnC/Lrp_C"/>
</dbReference>
<dbReference type="InterPro" id="IPR011008">
    <property type="entry name" value="Dimeric_a/b-barrel"/>
</dbReference>
<evidence type="ECO:0000313" key="5">
    <source>
        <dbReference type="EMBL" id="MDE8648689.1"/>
    </source>
</evidence>
<dbReference type="InterPro" id="IPR019888">
    <property type="entry name" value="Tscrpt_reg_AsnC-like"/>
</dbReference>
<dbReference type="Pfam" id="PF13404">
    <property type="entry name" value="HTH_AsnC-type"/>
    <property type="match status" value="1"/>
</dbReference>
<dbReference type="InterPro" id="IPR000485">
    <property type="entry name" value="AsnC-type_HTH_dom"/>
</dbReference>
<keyword evidence="3" id="KW-0804">Transcription</keyword>
<dbReference type="AlphaFoldDB" id="A0A069JCU3"/>
<dbReference type="InterPro" id="IPR036388">
    <property type="entry name" value="WH-like_DNA-bd_sf"/>
</dbReference>
<dbReference type="RefSeq" id="WP_003941343.1">
    <property type="nucleotide sequence ID" value="NZ_AP023172.1"/>
</dbReference>
<dbReference type="GO" id="GO:0043565">
    <property type="term" value="F:sequence-specific DNA binding"/>
    <property type="evidence" value="ECO:0007669"/>
    <property type="project" value="InterPro"/>
</dbReference>
<dbReference type="InterPro" id="IPR011991">
    <property type="entry name" value="ArsR-like_HTH"/>
</dbReference>
<dbReference type="Proteomes" id="UP000230886">
    <property type="component" value="Unassembled WGS sequence"/>
</dbReference>
<dbReference type="Pfam" id="PF01037">
    <property type="entry name" value="AsnC_trans_reg"/>
    <property type="match status" value="1"/>
</dbReference>
<dbReference type="GO" id="GO:0005829">
    <property type="term" value="C:cytosol"/>
    <property type="evidence" value="ECO:0007669"/>
    <property type="project" value="TreeGrafter"/>
</dbReference>
<dbReference type="Gene3D" id="1.10.10.10">
    <property type="entry name" value="Winged helix-like DNA-binding domain superfamily/Winged helix DNA-binding domain"/>
    <property type="match status" value="1"/>
</dbReference>
<dbReference type="InterPro" id="IPR036390">
    <property type="entry name" value="WH_DNA-bd_sf"/>
</dbReference>
<dbReference type="PROSITE" id="PS50956">
    <property type="entry name" value="HTH_ASNC_2"/>
    <property type="match status" value="1"/>
</dbReference>
<accession>A0A1C4G206</accession>
<sequence length="170" mass="18498">MLSIDKLDVQLLGLLSKDSRMSVAELANSLGVARNTVQSRMKRMESNGLLTGFRPNLNLPEVGIPIQAFVGLELEQGKISAVARSLTELPEVIEIHATTGREDLLVRVATSTHAALQKLAEQIVSLPGVTHSTTTIALTNPLPYRIQPLLEHLTNDAGWGRSTAFPRQQD</sequence>
<dbReference type="EMBL" id="NOVD01000026">
    <property type="protein sequence ID" value="PCK24668.1"/>
    <property type="molecule type" value="Genomic_DNA"/>
</dbReference>
<dbReference type="Proteomes" id="UP001217325">
    <property type="component" value="Unassembled WGS sequence"/>
</dbReference>
<dbReference type="PANTHER" id="PTHR30154:SF34">
    <property type="entry name" value="TRANSCRIPTIONAL REGULATOR AZLB"/>
    <property type="match status" value="1"/>
</dbReference>
<accession>A0A069JCU3</accession>
<keyword evidence="2" id="KW-0238">DNA-binding</keyword>
<dbReference type="SMART" id="SM00344">
    <property type="entry name" value="HTH_ASNC"/>
    <property type="match status" value="1"/>
</dbReference>
<dbReference type="EMBL" id="JARDXE010000021">
    <property type="protein sequence ID" value="MDE8648689.1"/>
    <property type="molecule type" value="Genomic_DNA"/>
</dbReference>
<comment type="caution">
    <text evidence="6">The sequence shown here is derived from an EMBL/GenBank/DDBJ whole genome shotgun (WGS) entry which is preliminary data.</text>
</comment>
<dbReference type="PRINTS" id="PR00033">
    <property type="entry name" value="HTHASNC"/>
</dbReference>
<dbReference type="SUPFAM" id="SSF46785">
    <property type="entry name" value="Winged helix' DNA-binding domain"/>
    <property type="match status" value="1"/>
</dbReference>
<evidence type="ECO:0000259" key="4">
    <source>
        <dbReference type="PROSITE" id="PS50956"/>
    </source>
</evidence>
<dbReference type="PANTHER" id="PTHR30154">
    <property type="entry name" value="LEUCINE-RESPONSIVE REGULATORY PROTEIN"/>
    <property type="match status" value="1"/>
</dbReference>
<dbReference type="GO" id="GO:0043200">
    <property type="term" value="P:response to amino acid"/>
    <property type="evidence" value="ECO:0007669"/>
    <property type="project" value="TreeGrafter"/>
</dbReference>
<gene>
    <name evidence="6" type="ORF">CHR55_24960</name>
    <name evidence="5" type="ORF">PXH69_27320</name>
</gene>
<dbReference type="Gene3D" id="3.30.70.920">
    <property type="match status" value="1"/>
</dbReference>